<dbReference type="SUPFAM" id="SSF63737">
    <property type="entry name" value="Leukotriene A4 hydrolase N-terminal domain"/>
    <property type="match status" value="1"/>
</dbReference>
<dbReference type="EMBL" id="JAHBAY010000002">
    <property type="protein sequence ID" value="MBT0768315.1"/>
    <property type="molecule type" value="Genomic_DNA"/>
</dbReference>
<dbReference type="InterPro" id="IPR001930">
    <property type="entry name" value="Peptidase_M1"/>
</dbReference>
<evidence type="ECO:0000256" key="4">
    <source>
        <dbReference type="ARBA" id="ARBA00012564"/>
    </source>
</evidence>
<evidence type="ECO:0000259" key="16">
    <source>
        <dbReference type="Pfam" id="PF17900"/>
    </source>
</evidence>
<evidence type="ECO:0000256" key="7">
    <source>
        <dbReference type="ARBA" id="ARBA00022670"/>
    </source>
</evidence>
<dbReference type="EC" id="3.4.11.2" evidence="4"/>
<dbReference type="InterPro" id="IPR012778">
    <property type="entry name" value="Pept_M1_aminopeptidase"/>
</dbReference>
<reference evidence="17 18" key="1">
    <citation type="submission" date="2021-05" db="EMBL/GenBank/DDBJ databases">
        <title>Kineosporia and Streptomyces sp. nov. two new marine actinobacteria isolated from Coral.</title>
        <authorList>
            <person name="Buangrab K."/>
            <person name="Sutthacheep M."/>
            <person name="Yeemin T."/>
            <person name="Harunari E."/>
            <person name="Igarashi Y."/>
            <person name="Kanchanasin P."/>
            <person name="Tanasupawat S."/>
            <person name="Phongsopitanun W."/>
        </authorList>
    </citation>
    <scope>NUCLEOTIDE SEQUENCE [LARGE SCALE GENOMIC DNA]</scope>
    <source>
        <strain evidence="17 18">J2-2</strain>
    </source>
</reference>
<dbReference type="RefSeq" id="WP_214154615.1">
    <property type="nucleotide sequence ID" value="NZ_JAHBAY010000002.1"/>
</dbReference>
<dbReference type="Pfam" id="PF17900">
    <property type="entry name" value="Peptidase_M1_N"/>
    <property type="match status" value="1"/>
</dbReference>
<evidence type="ECO:0000256" key="10">
    <source>
        <dbReference type="ARBA" id="ARBA00022833"/>
    </source>
</evidence>
<dbReference type="Pfam" id="PF11838">
    <property type="entry name" value="ERAP1_C"/>
    <property type="match status" value="1"/>
</dbReference>
<keyword evidence="8" id="KW-0479">Metal-binding</keyword>
<gene>
    <name evidence="17" type="primary">pepN</name>
    <name evidence="17" type="ORF">KIH74_05235</name>
</gene>
<evidence type="ECO:0000256" key="1">
    <source>
        <dbReference type="ARBA" id="ARBA00000098"/>
    </source>
</evidence>
<name>A0ABS5TB67_9ACTN</name>
<keyword evidence="10" id="KW-0862">Zinc</keyword>
<keyword evidence="7" id="KW-0645">Protease</keyword>
<keyword evidence="18" id="KW-1185">Reference proteome</keyword>
<protein>
    <recommendedName>
        <fullName evidence="5">Aminopeptidase N</fullName>
        <ecNumber evidence="4">3.4.11.2</ecNumber>
    </recommendedName>
    <alternativeName>
        <fullName evidence="12">Alanine aminopeptidase</fullName>
    </alternativeName>
    <alternativeName>
        <fullName evidence="13">Lysyl aminopeptidase</fullName>
    </alternativeName>
</protein>
<dbReference type="Pfam" id="PF01433">
    <property type="entry name" value="Peptidase_M1"/>
    <property type="match status" value="1"/>
</dbReference>
<dbReference type="PRINTS" id="PR00756">
    <property type="entry name" value="ALADIPTASE"/>
</dbReference>
<comment type="caution">
    <text evidence="17">The sequence shown here is derived from an EMBL/GenBank/DDBJ whole genome shotgun (WGS) entry which is preliminary data.</text>
</comment>
<dbReference type="SUPFAM" id="SSF55486">
    <property type="entry name" value="Metalloproteases ('zincins'), catalytic domain"/>
    <property type="match status" value="1"/>
</dbReference>
<evidence type="ECO:0000259" key="14">
    <source>
        <dbReference type="Pfam" id="PF01433"/>
    </source>
</evidence>
<evidence type="ECO:0000256" key="6">
    <source>
        <dbReference type="ARBA" id="ARBA00022438"/>
    </source>
</evidence>
<evidence type="ECO:0000256" key="5">
    <source>
        <dbReference type="ARBA" id="ARBA00015611"/>
    </source>
</evidence>
<dbReference type="PANTHER" id="PTHR11533:SF174">
    <property type="entry name" value="PUROMYCIN-SENSITIVE AMINOPEPTIDASE-RELATED"/>
    <property type="match status" value="1"/>
</dbReference>
<dbReference type="InterPro" id="IPR024571">
    <property type="entry name" value="ERAP1-like_C_dom"/>
</dbReference>
<evidence type="ECO:0000256" key="9">
    <source>
        <dbReference type="ARBA" id="ARBA00022801"/>
    </source>
</evidence>
<dbReference type="Gene3D" id="1.10.390.10">
    <property type="entry name" value="Neutral Protease Domain 2"/>
    <property type="match status" value="1"/>
</dbReference>
<evidence type="ECO:0000256" key="11">
    <source>
        <dbReference type="ARBA" id="ARBA00023049"/>
    </source>
</evidence>
<dbReference type="InterPro" id="IPR042097">
    <property type="entry name" value="Aminopeptidase_N-like_N_sf"/>
</dbReference>
<evidence type="ECO:0000256" key="2">
    <source>
        <dbReference type="ARBA" id="ARBA00001947"/>
    </source>
</evidence>
<dbReference type="NCBIfam" id="TIGR02412">
    <property type="entry name" value="pepN_strep_liv"/>
    <property type="match status" value="1"/>
</dbReference>
<feature type="domain" description="Aminopeptidase N-like N-terminal" evidence="16">
    <location>
        <begin position="99"/>
        <end position="185"/>
    </location>
</feature>
<dbReference type="Proteomes" id="UP001197247">
    <property type="component" value="Unassembled WGS sequence"/>
</dbReference>
<evidence type="ECO:0000256" key="3">
    <source>
        <dbReference type="ARBA" id="ARBA00010136"/>
    </source>
</evidence>
<evidence type="ECO:0000313" key="18">
    <source>
        <dbReference type="Proteomes" id="UP001197247"/>
    </source>
</evidence>
<dbReference type="InterPro" id="IPR050344">
    <property type="entry name" value="Peptidase_M1_aminopeptidases"/>
</dbReference>
<comment type="similarity">
    <text evidence="3">Belongs to the peptidase M1 family.</text>
</comment>
<dbReference type="Gene3D" id="2.60.40.1730">
    <property type="entry name" value="tricorn interacting facor f3 domain"/>
    <property type="match status" value="1"/>
</dbReference>
<evidence type="ECO:0000256" key="12">
    <source>
        <dbReference type="ARBA" id="ARBA00029811"/>
    </source>
</evidence>
<evidence type="ECO:0000259" key="15">
    <source>
        <dbReference type="Pfam" id="PF11838"/>
    </source>
</evidence>
<sequence length="842" mass="91625">MAGNLTRDEAAQRSRLLTVHSYTVELDLTTGADTFRSTTVVRFDCTQPGASTFAEIAEATCHEIDLNGTPLAADPHGRIPLPGLAAHNTLRVVADVAYSTTGQGLHRFTDPVDDRVYLHSQFATADAQRMFACFDQPDLKSRYEFTVTAPADWEVVSNSSPVTVETADGARRWQFAPTPVLSTYLTAVVAGPYHVVADEYRGTVDGEEVVIPMRALCRQSLAPHFDAEEILDVTRRGLDFFQAAFGMAYPFGKYDQAFVPEFNLGAMENPGCVTFTETYVFRSRVTDAEHERRASTVLHEMSHMWFGDLVTMSWWDDLWLNESFATYAAALAQSSATRWADAWATFADAAKARACRQDQLSTTHPIAADIVDIRSMEVNFDAITYQKGASVLKQLVATIGTDTFLAALRRYFVRHAWGVATLADLLAALTEQTGRDMTDWSAQWLETTGPNTLRAEFTLDESGAFSSFAVVQGADPQHPTLRSHRIAIGLYDEKAGELVRRHRVELDVAGPRTEVPELLGQARGDLVLVNDDDLTYAKVRLDEASLHTVLTGIGRIGDPLAQAVCWGIAWDMLRDGELPPARYAQLVLAGVNTVASAAIRRNLLDQAVAATRHYLPAGRREAGLTALAAGLLDLAGTAAPGSHEQLAYVRAFASGAASPEQLAVLEGLLSGTANLPGLVVDTDLRWSLLRRLVTTGRGTQQQIDAELRRDPTDKGRSQAAACAAAIPTPEAKTAAWHAFVAGEQPLGTLGSALAGFHAPEHAQLTEGWAQAYFDVLTNVADTWPSERTQTFAKGAYPPAQARADLPALTEQYLAEAQPPAWLARLVREGRDEVVRARHILAG</sequence>
<proteinExistence type="inferred from homology"/>
<dbReference type="PANTHER" id="PTHR11533">
    <property type="entry name" value="PROTEASE M1 ZINC METALLOPROTEASE"/>
    <property type="match status" value="1"/>
</dbReference>
<keyword evidence="11" id="KW-0482">Metalloprotease</keyword>
<dbReference type="InterPro" id="IPR014782">
    <property type="entry name" value="Peptidase_M1_dom"/>
</dbReference>
<evidence type="ECO:0000256" key="8">
    <source>
        <dbReference type="ARBA" id="ARBA00022723"/>
    </source>
</evidence>
<dbReference type="InterPro" id="IPR027268">
    <property type="entry name" value="Peptidase_M4/M1_CTD_sf"/>
</dbReference>
<feature type="domain" description="Peptidase M1 membrane alanine aminopeptidase" evidence="14">
    <location>
        <begin position="231"/>
        <end position="444"/>
    </location>
</feature>
<comment type="cofactor">
    <cofactor evidence="2">
        <name>Zn(2+)</name>
        <dbReference type="ChEBI" id="CHEBI:29105"/>
    </cofactor>
</comment>
<dbReference type="InterPro" id="IPR045357">
    <property type="entry name" value="Aminopeptidase_N-like_N"/>
</dbReference>
<evidence type="ECO:0000313" key="17">
    <source>
        <dbReference type="EMBL" id="MBT0768315.1"/>
    </source>
</evidence>
<organism evidence="17 18">
    <name type="scientific">Kineosporia corallincola</name>
    <dbReference type="NCBI Taxonomy" id="2835133"/>
    <lineage>
        <taxon>Bacteria</taxon>
        <taxon>Bacillati</taxon>
        <taxon>Actinomycetota</taxon>
        <taxon>Actinomycetes</taxon>
        <taxon>Kineosporiales</taxon>
        <taxon>Kineosporiaceae</taxon>
        <taxon>Kineosporia</taxon>
    </lineage>
</organism>
<dbReference type="GO" id="GO:0016285">
    <property type="term" value="F:alanyl aminopeptidase activity"/>
    <property type="evidence" value="ECO:0007669"/>
    <property type="project" value="UniProtKB-EC"/>
</dbReference>
<accession>A0ABS5TB67</accession>
<evidence type="ECO:0000256" key="13">
    <source>
        <dbReference type="ARBA" id="ARBA00031533"/>
    </source>
</evidence>
<feature type="domain" description="ERAP1-like C-terminal" evidence="15">
    <location>
        <begin position="526"/>
        <end position="833"/>
    </location>
</feature>
<comment type="catalytic activity">
    <reaction evidence="1">
        <text>Release of an N-terminal amino acid, Xaa-|-Yaa- from a peptide, amide or arylamide. Xaa is preferably Ala, but may be most amino acids including Pro (slow action). When a terminal hydrophobic residue is followed by a prolyl residue, the two may be released as an intact Xaa-Pro dipeptide.</text>
        <dbReference type="EC" id="3.4.11.2"/>
    </reaction>
</comment>
<keyword evidence="9 17" id="KW-0378">Hydrolase</keyword>
<dbReference type="CDD" id="cd09602">
    <property type="entry name" value="M1_APN"/>
    <property type="match status" value="1"/>
</dbReference>
<keyword evidence="6 17" id="KW-0031">Aminopeptidase</keyword>